<feature type="transmembrane region" description="Helical" evidence="17">
    <location>
        <begin position="483"/>
        <end position="506"/>
    </location>
</feature>
<dbReference type="PROSITE" id="PS00452">
    <property type="entry name" value="GUANYLATE_CYCLASE_1"/>
    <property type="match status" value="1"/>
</dbReference>
<keyword evidence="9" id="KW-0342">GTP-binding</keyword>
<evidence type="ECO:0000256" key="5">
    <source>
        <dbReference type="ARBA" id="ARBA00022692"/>
    </source>
</evidence>
<dbReference type="InterPro" id="IPR001828">
    <property type="entry name" value="ANF_lig-bd_rcpt"/>
</dbReference>
<dbReference type="InterPro" id="IPR001054">
    <property type="entry name" value="A/G_cyclase"/>
</dbReference>
<dbReference type="Proteomes" id="UP001283361">
    <property type="component" value="Unassembled WGS sequence"/>
</dbReference>
<dbReference type="GO" id="GO:0001653">
    <property type="term" value="F:peptide receptor activity"/>
    <property type="evidence" value="ECO:0007669"/>
    <property type="project" value="TreeGrafter"/>
</dbReference>
<dbReference type="Gene3D" id="1.10.510.10">
    <property type="entry name" value="Transferase(Phosphotransferase) domain 1"/>
    <property type="match status" value="1"/>
</dbReference>
<evidence type="ECO:0000256" key="2">
    <source>
        <dbReference type="ARBA" id="ARBA00004251"/>
    </source>
</evidence>
<feature type="domain" description="Protein kinase" evidence="19">
    <location>
        <begin position="555"/>
        <end position="824"/>
    </location>
</feature>
<keyword evidence="13 15" id="KW-0456">Lyase</keyword>
<dbReference type="InterPro" id="IPR029787">
    <property type="entry name" value="Nucleotide_cyclase"/>
</dbReference>
<dbReference type="PROSITE" id="PS50011">
    <property type="entry name" value="PROTEIN_KINASE_DOM"/>
    <property type="match status" value="1"/>
</dbReference>
<keyword evidence="10 17" id="KW-0472">Membrane</keyword>
<keyword evidence="22" id="KW-1185">Reference proteome</keyword>
<comment type="subcellular location">
    <subcellularLocation>
        <location evidence="2">Cell membrane</location>
        <topology evidence="2">Single-pass type I membrane protein</topology>
    </subcellularLocation>
</comment>
<evidence type="ECO:0000256" key="16">
    <source>
        <dbReference type="RuleBase" id="RU003431"/>
    </source>
</evidence>
<keyword evidence="4" id="KW-1003">Cell membrane</keyword>
<dbReference type="GO" id="GO:0005524">
    <property type="term" value="F:ATP binding"/>
    <property type="evidence" value="ECO:0007669"/>
    <property type="project" value="InterPro"/>
</dbReference>
<dbReference type="Pfam" id="PF01094">
    <property type="entry name" value="ANF_receptor"/>
    <property type="match status" value="1"/>
</dbReference>
<evidence type="ECO:0000256" key="4">
    <source>
        <dbReference type="ARBA" id="ARBA00022475"/>
    </source>
</evidence>
<dbReference type="FunFam" id="3.30.70.1230:FF:000004">
    <property type="entry name" value="Guanylate cyclase"/>
    <property type="match status" value="1"/>
</dbReference>
<evidence type="ECO:0000256" key="15">
    <source>
        <dbReference type="RuleBase" id="RU000405"/>
    </source>
</evidence>
<dbReference type="PANTHER" id="PTHR11920">
    <property type="entry name" value="GUANYLYL CYCLASE"/>
    <property type="match status" value="1"/>
</dbReference>
<dbReference type="GO" id="GO:0035556">
    <property type="term" value="P:intracellular signal transduction"/>
    <property type="evidence" value="ECO:0007669"/>
    <property type="project" value="InterPro"/>
</dbReference>
<evidence type="ECO:0000256" key="17">
    <source>
        <dbReference type="SAM" id="Phobius"/>
    </source>
</evidence>
<evidence type="ECO:0000256" key="9">
    <source>
        <dbReference type="ARBA" id="ARBA00023134"/>
    </source>
</evidence>
<sequence length="1091" mass="122878">MNQGEDNMLTIVFVLLLVINLEVSASLQHESAKDKRKLLKLGVILPYKGRQPWTLPKVLPALELALDKVKNSSLLDGYDVIINHNDSKCSDVYGPLSAFHLYRTDGAHVFIGPSCDYSVAPIARFSVEWGIPVLSAGALVHAFQDKREFPLLTRVTGSYVKVGYAVLELCRQFRWKHVGLIYSDFPMSLKGKSRSYFTMEPIYRTIQVRLGYAPWYKSFQESESVSGLRGQLEVILQEGKKNARVFIICAKPKYLKLFMMIANGLGMTSGDFVFIVIDLFLSQREIFQPWSPSEKEWDVFTEEENTTVKAMFDSVLLVTILPPDSASFKEFSREVNRRAQLLFPNEMMRDSQEEVSNFVLAFHDAVLLFAHALNETVMAGGSETDGRQINSRMWNRTIQGISGNVSIDPNGDRDADYALYDLDPKDDEFKLVRIYPGTEHTFRGVDRLEIHWPSQDIGQSPPLDVPVCGFVGEKCLPDEPFPVSVMVAIILSVLLVVVTILSLAIYRHLRLKAKMAELNWRIRAEDIIFETPQRGQGAELKPTSHRGSIPSALSFDSIGLFDSKSNAQLFTQTAYVKGNIVAVKRIFKSPITVNKTVLSDLRRMKNLQGEHIVRFVGLCLDAPQACILTEYCQKGSLQDVLENDAIKLDWMFRYSIMQDIVRGMTCLHASEIRFHGNLKSSNCVVDSRFVVKVTDFGLAYFRHTENNRHTESYAFYKGLLWTAPELLRDSTGREGGTQRGDVYSFAVICQEVIYRAGVFHIPCSDLTPREIYMKVIHPALHQSYFRPFLESIDCPCDELADVIKSCWAEDPSDRPDFPTLKSVIRKLNKDGDKGTLVDNLLTRMEIYATNLESVVAERTADYLDQKKKAEELLYSMLPRTVAQQLILGETVKAVSFDQVSIFFSDIVGFTSMSAQCSPMEVVTLLNDLYTTFDSILGNFDVYKVETIGDAYMVASGLPVPNGNTHAREIARMSLALLRAVDSFTVRHRPEEKLQLRIGIHSGTVCAGVVGLKMPRYCLFGDTVNTASRMESNGLPLKIHLSEPTKIVLDSFDSFIMELRGQVDMKGKGSLTTYWLLGEIRRTASQNLCTEA</sequence>
<dbReference type="GO" id="GO:0005525">
    <property type="term" value="F:GTP binding"/>
    <property type="evidence" value="ECO:0007669"/>
    <property type="project" value="UniProtKB-KW"/>
</dbReference>
<dbReference type="SUPFAM" id="SSF55073">
    <property type="entry name" value="Nucleotide cyclase"/>
    <property type="match status" value="1"/>
</dbReference>
<keyword evidence="12" id="KW-0325">Glycoprotein</keyword>
<dbReference type="SUPFAM" id="SSF56112">
    <property type="entry name" value="Protein kinase-like (PK-like)"/>
    <property type="match status" value="1"/>
</dbReference>
<dbReference type="GO" id="GO:0005886">
    <property type="term" value="C:plasma membrane"/>
    <property type="evidence" value="ECO:0007669"/>
    <property type="project" value="UniProtKB-SubCell"/>
</dbReference>
<evidence type="ECO:0000259" key="20">
    <source>
        <dbReference type="PROSITE" id="PS50125"/>
    </source>
</evidence>
<accession>A0AAE1CZM6</accession>
<evidence type="ECO:0000256" key="18">
    <source>
        <dbReference type="SAM" id="SignalP"/>
    </source>
</evidence>
<dbReference type="InterPro" id="IPR000719">
    <property type="entry name" value="Prot_kinase_dom"/>
</dbReference>
<feature type="chain" id="PRO_5042057819" description="Guanylate cyclase" evidence="18">
    <location>
        <begin position="26"/>
        <end position="1091"/>
    </location>
</feature>
<protein>
    <recommendedName>
        <fullName evidence="3 16">Guanylate cyclase</fullName>
        <ecNumber evidence="3 16">4.6.1.2</ecNumber>
    </recommendedName>
</protein>
<dbReference type="InterPro" id="IPR001245">
    <property type="entry name" value="Ser-Thr/Tyr_kinase_cat_dom"/>
</dbReference>
<dbReference type="FunFam" id="1.10.510.10:FF:000420">
    <property type="entry name" value="Guanylate cyclase"/>
    <property type="match status" value="1"/>
</dbReference>
<dbReference type="EC" id="4.6.1.2" evidence="3 16"/>
<dbReference type="CDD" id="cd07302">
    <property type="entry name" value="CHD"/>
    <property type="match status" value="1"/>
</dbReference>
<keyword evidence="7" id="KW-0547">Nucleotide-binding</keyword>
<dbReference type="Gene3D" id="3.30.70.1230">
    <property type="entry name" value="Nucleotide cyclase"/>
    <property type="match status" value="1"/>
</dbReference>
<keyword evidence="5 17" id="KW-0812">Transmembrane</keyword>
<dbReference type="EMBL" id="JAWDGP010006075">
    <property type="protein sequence ID" value="KAK3747649.1"/>
    <property type="molecule type" value="Genomic_DNA"/>
</dbReference>
<dbReference type="GO" id="GO:0004672">
    <property type="term" value="F:protein kinase activity"/>
    <property type="evidence" value="ECO:0007669"/>
    <property type="project" value="InterPro"/>
</dbReference>
<feature type="signal peptide" evidence="18">
    <location>
        <begin position="1"/>
        <end position="25"/>
    </location>
</feature>
<dbReference type="AlphaFoldDB" id="A0AAE1CZM6"/>
<keyword evidence="11" id="KW-0675">Receptor</keyword>
<evidence type="ECO:0000256" key="14">
    <source>
        <dbReference type="ARBA" id="ARBA00023293"/>
    </source>
</evidence>
<evidence type="ECO:0000259" key="19">
    <source>
        <dbReference type="PROSITE" id="PS50011"/>
    </source>
</evidence>
<dbReference type="SMART" id="SM00044">
    <property type="entry name" value="CYCc"/>
    <property type="match status" value="1"/>
</dbReference>
<gene>
    <name evidence="21" type="ORF">RRG08_024796</name>
</gene>
<reference evidence="21" key="1">
    <citation type="journal article" date="2023" name="G3 (Bethesda)">
        <title>A reference genome for the long-term kleptoplast-retaining sea slug Elysia crispata morphotype clarki.</title>
        <authorList>
            <person name="Eastman K.E."/>
            <person name="Pendleton A.L."/>
            <person name="Shaikh M.A."/>
            <person name="Suttiyut T."/>
            <person name="Ogas R."/>
            <person name="Tomko P."/>
            <person name="Gavelis G."/>
            <person name="Widhalm J.R."/>
            <person name="Wisecaver J.H."/>
        </authorList>
    </citation>
    <scope>NUCLEOTIDE SEQUENCE</scope>
    <source>
        <strain evidence="21">ECLA1</strain>
    </source>
</reference>
<evidence type="ECO:0000256" key="12">
    <source>
        <dbReference type="ARBA" id="ARBA00023180"/>
    </source>
</evidence>
<keyword evidence="14 16" id="KW-0141">cGMP biosynthesis</keyword>
<dbReference type="PROSITE" id="PS50125">
    <property type="entry name" value="GUANYLATE_CYCLASE_2"/>
    <property type="match status" value="1"/>
</dbReference>
<dbReference type="Gene3D" id="6.10.250.780">
    <property type="match status" value="1"/>
</dbReference>
<dbReference type="InterPro" id="IPR028082">
    <property type="entry name" value="Peripla_BP_I"/>
</dbReference>
<dbReference type="Pfam" id="PF00211">
    <property type="entry name" value="Guanylate_cyc"/>
    <property type="match status" value="1"/>
</dbReference>
<keyword evidence="8 17" id="KW-1133">Transmembrane helix</keyword>
<organism evidence="21 22">
    <name type="scientific">Elysia crispata</name>
    <name type="common">lettuce slug</name>
    <dbReference type="NCBI Taxonomy" id="231223"/>
    <lineage>
        <taxon>Eukaryota</taxon>
        <taxon>Metazoa</taxon>
        <taxon>Spiralia</taxon>
        <taxon>Lophotrochozoa</taxon>
        <taxon>Mollusca</taxon>
        <taxon>Gastropoda</taxon>
        <taxon>Heterobranchia</taxon>
        <taxon>Euthyneura</taxon>
        <taxon>Panpulmonata</taxon>
        <taxon>Sacoglossa</taxon>
        <taxon>Placobranchoidea</taxon>
        <taxon>Plakobranchidae</taxon>
        <taxon>Elysia</taxon>
    </lineage>
</organism>
<dbReference type="InterPro" id="IPR011009">
    <property type="entry name" value="Kinase-like_dom_sf"/>
</dbReference>
<evidence type="ECO:0000256" key="6">
    <source>
        <dbReference type="ARBA" id="ARBA00022729"/>
    </source>
</evidence>
<evidence type="ECO:0000256" key="10">
    <source>
        <dbReference type="ARBA" id="ARBA00023136"/>
    </source>
</evidence>
<dbReference type="Gene3D" id="3.40.50.2300">
    <property type="match status" value="3"/>
</dbReference>
<dbReference type="InterPro" id="IPR050401">
    <property type="entry name" value="Cyclic_nucleotide_synthase"/>
</dbReference>
<evidence type="ECO:0000313" key="21">
    <source>
        <dbReference type="EMBL" id="KAK3747649.1"/>
    </source>
</evidence>
<dbReference type="InterPro" id="IPR001170">
    <property type="entry name" value="ANPR/GUC"/>
</dbReference>
<name>A0AAE1CZM6_9GAST</name>
<comment type="similarity">
    <text evidence="15">Belongs to the adenylyl cyclase class-4/guanylyl cyclase family.</text>
</comment>
<dbReference type="PANTHER" id="PTHR11920:SF494">
    <property type="entry name" value="ATRIAL NATRIURETIC PEPTIDE RECEPTOR 2"/>
    <property type="match status" value="1"/>
</dbReference>
<evidence type="ECO:0000256" key="1">
    <source>
        <dbReference type="ARBA" id="ARBA00001436"/>
    </source>
</evidence>
<evidence type="ECO:0000256" key="7">
    <source>
        <dbReference type="ARBA" id="ARBA00022741"/>
    </source>
</evidence>
<comment type="caution">
    <text evidence="21">The sequence shown here is derived from an EMBL/GenBank/DDBJ whole genome shotgun (WGS) entry which is preliminary data.</text>
</comment>
<dbReference type="Pfam" id="PF07714">
    <property type="entry name" value="PK_Tyr_Ser-Thr"/>
    <property type="match status" value="1"/>
</dbReference>
<comment type="catalytic activity">
    <reaction evidence="1 16">
        <text>GTP = 3',5'-cyclic GMP + diphosphate</text>
        <dbReference type="Rhea" id="RHEA:13665"/>
        <dbReference type="ChEBI" id="CHEBI:33019"/>
        <dbReference type="ChEBI" id="CHEBI:37565"/>
        <dbReference type="ChEBI" id="CHEBI:57746"/>
        <dbReference type="EC" id="4.6.1.2"/>
    </reaction>
</comment>
<dbReference type="InterPro" id="IPR018297">
    <property type="entry name" value="A/G_cyclase_CS"/>
</dbReference>
<evidence type="ECO:0000313" key="22">
    <source>
        <dbReference type="Proteomes" id="UP001283361"/>
    </source>
</evidence>
<dbReference type="GO" id="GO:0004383">
    <property type="term" value="F:guanylate cyclase activity"/>
    <property type="evidence" value="ECO:0007669"/>
    <property type="project" value="UniProtKB-EC"/>
</dbReference>
<evidence type="ECO:0000256" key="8">
    <source>
        <dbReference type="ARBA" id="ARBA00022989"/>
    </source>
</evidence>
<dbReference type="GO" id="GO:0007168">
    <property type="term" value="P:receptor guanylyl cyclase signaling pathway"/>
    <property type="evidence" value="ECO:0007669"/>
    <property type="project" value="TreeGrafter"/>
</dbReference>
<evidence type="ECO:0000256" key="3">
    <source>
        <dbReference type="ARBA" id="ARBA00012202"/>
    </source>
</evidence>
<dbReference type="GO" id="GO:0004016">
    <property type="term" value="F:adenylate cyclase activity"/>
    <property type="evidence" value="ECO:0007669"/>
    <property type="project" value="TreeGrafter"/>
</dbReference>
<dbReference type="PRINTS" id="PR00255">
    <property type="entry name" value="NATPEPTIDER"/>
</dbReference>
<feature type="domain" description="Guanylate cyclase" evidence="20">
    <location>
        <begin position="900"/>
        <end position="1030"/>
    </location>
</feature>
<evidence type="ECO:0000256" key="13">
    <source>
        <dbReference type="ARBA" id="ARBA00023239"/>
    </source>
</evidence>
<dbReference type="SUPFAM" id="SSF53822">
    <property type="entry name" value="Periplasmic binding protein-like I"/>
    <property type="match status" value="1"/>
</dbReference>
<proteinExistence type="inferred from homology"/>
<keyword evidence="6 18" id="KW-0732">Signal</keyword>
<evidence type="ECO:0000256" key="11">
    <source>
        <dbReference type="ARBA" id="ARBA00023170"/>
    </source>
</evidence>